<comment type="caution">
    <text evidence="1">The sequence shown here is derived from an EMBL/GenBank/DDBJ whole genome shotgun (WGS) entry which is preliminary data.</text>
</comment>
<dbReference type="RefSeq" id="WP_132076129.1">
    <property type="nucleotide sequence ID" value="NZ_SLVU01000008.1"/>
</dbReference>
<reference evidence="1 2" key="1">
    <citation type="submission" date="2019-03" db="EMBL/GenBank/DDBJ databases">
        <title>Genomic Encyclopedia of Type Strains, Phase IV (KMG-V): Genome sequencing to study the core and pangenomes of soil and plant-associated prokaryotes.</title>
        <authorList>
            <person name="Whitman W."/>
        </authorList>
    </citation>
    <scope>NUCLEOTIDE SEQUENCE [LARGE SCALE GENOMIC DNA]</scope>
    <source>
        <strain evidence="1 2">23C40</strain>
    </source>
</reference>
<sequence>MVDVSVPAPARSGIYQADWLILYGVKLNEVEDFGEFDAGENGNASIQLQLYRAGVKQPKRLYSVVLAYGYAFEGRCYRLDTNRVFIIKSSSEEEAVGCGFDAAPAAPAAAAAPASPAPSYKMWRIRSSEELLEVALNYGEAKILILDANLPGKRSPNSYAITMALAHRDGRLNRD</sequence>
<dbReference type="EMBL" id="SLVU01000008">
    <property type="protein sequence ID" value="TCN30182.1"/>
    <property type="molecule type" value="Genomic_DNA"/>
</dbReference>
<organism evidence="1 2">
    <name type="scientific">Sinorhizobium americanum</name>
    <dbReference type="NCBI Taxonomy" id="194963"/>
    <lineage>
        <taxon>Bacteria</taxon>
        <taxon>Pseudomonadati</taxon>
        <taxon>Pseudomonadota</taxon>
        <taxon>Alphaproteobacteria</taxon>
        <taxon>Hyphomicrobiales</taxon>
        <taxon>Rhizobiaceae</taxon>
        <taxon>Sinorhizobium/Ensifer group</taxon>
        <taxon>Sinorhizobium</taxon>
    </lineage>
</organism>
<dbReference type="AlphaFoldDB" id="A0A4R2BTM6"/>
<accession>A0A4R2BTM6</accession>
<gene>
    <name evidence="1" type="ORF">EV184_10853</name>
</gene>
<evidence type="ECO:0000313" key="1">
    <source>
        <dbReference type="EMBL" id="TCN30182.1"/>
    </source>
</evidence>
<protein>
    <submittedName>
        <fullName evidence="1">Uncharacterized protein</fullName>
    </submittedName>
</protein>
<dbReference type="Proteomes" id="UP000295043">
    <property type="component" value="Unassembled WGS sequence"/>
</dbReference>
<proteinExistence type="predicted"/>
<name>A0A4R2BTM6_9HYPH</name>
<evidence type="ECO:0000313" key="2">
    <source>
        <dbReference type="Proteomes" id="UP000295043"/>
    </source>
</evidence>